<dbReference type="OrthoDB" id="7248418at2"/>
<protein>
    <submittedName>
        <fullName evidence="5">Amino acid ABC transporter substrate-binding protein</fullName>
    </submittedName>
</protein>
<dbReference type="RefSeq" id="WP_114188723.1">
    <property type="nucleotide sequence ID" value="NZ_BJYU01000088.1"/>
</dbReference>
<dbReference type="Gene3D" id="3.40.190.10">
    <property type="entry name" value="Periplasmic binding protein-like II"/>
    <property type="match status" value="2"/>
</dbReference>
<evidence type="ECO:0000256" key="2">
    <source>
        <dbReference type="SAM" id="SignalP"/>
    </source>
</evidence>
<dbReference type="PANTHER" id="PTHR35936">
    <property type="entry name" value="MEMBRANE-BOUND LYTIC MUREIN TRANSGLYCOSYLASE F"/>
    <property type="match status" value="1"/>
</dbReference>
<sequence length="250" mass="26920">MSLRSLIAAGAILVSLALPAAAQQTLKVGSTPTGIPFTFLDTQTNTIQGVMVDLITEIGKDAGFGVQVEPMQFSALIGSLTSNRIDIIAAAMYITEPRKQQIDFSAPVYTYGDGLFVPKSDVKEYASLQDLKGLTVGVQVGTAYVEPLQKSGLFPEVKIYETIPDIMRDVNAGRIKAGFADLPIVAYNLQQGRFPEVRLVKGYKPMVVGSVGIGVRKSDSELLRKIDASLAKLKQNGTVAKILTKWGLQE</sequence>
<organism evidence="5 6">
    <name type="scientific">Microvirga aerophila</name>
    <dbReference type="NCBI Taxonomy" id="670291"/>
    <lineage>
        <taxon>Bacteria</taxon>
        <taxon>Pseudomonadati</taxon>
        <taxon>Pseudomonadota</taxon>
        <taxon>Alphaproteobacteria</taxon>
        <taxon>Hyphomicrobiales</taxon>
        <taxon>Methylobacteriaceae</taxon>
        <taxon>Microvirga</taxon>
    </lineage>
</organism>
<dbReference type="PANTHER" id="PTHR35936:SF17">
    <property type="entry name" value="ARGININE-BINDING EXTRACELLULAR PROTEIN ARTP"/>
    <property type="match status" value="1"/>
</dbReference>
<feature type="domain" description="Solute-binding protein family 3/N-terminal" evidence="3">
    <location>
        <begin position="25"/>
        <end position="250"/>
    </location>
</feature>
<dbReference type="SMART" id="SM00062">
    <property type="entry name" value="PBPb"/>
    <property type="match status" value="1"/>
</dbReference>
<dbReference type="SMART" id="SM00079">
    <property type="entry name" value="PBPe"/>
    <property type="match status" value="1"/>
</dbReference>
<name>A0A512BYR7_9HYPH</name>
<evidence type="ECO:0000259" key="3">
    <source>
        <dbReference type="SMART" id="SM00062"/>
    </source>
</evidence>
<dbReference type="InterPro" id="IPR001320">
    <property type="entry name" value="Iontro_rcpt_C"/>
</dbReference>
<feature type="domain" description="Ionotropic glutamate receptor C-terminal" evidence="4">
    <location>
        <begin position="25"/>
        <end position="250"/>
    </location>
</feature>
<dbReference type="AlphaFoldDB" id="A0A512BYR7"/>
<keyword evidence="6" id="KW-1185">Reference proteome</keyword>
<dbReference type="EMBL" id="BJYU01000088">
    <property type="protein sequence ID" value="GEO17105.1"/>
    <property type="molecule type" value="Genomic_DNA"/>
</dbReference>
<keyword evidence="1 2" id="KW-0732">Signal</keyword>
<evidence type="ECO:0000259" key="4">
    <source>
        <dbReference type="SMART" id="SM00079"/>
    </source>
</evidence>
<dbReference type="GO" id="GO:0016020">
    <property type="term" value="C:membrane"/>
    <property type="evidence" value="ECO:0007669"/>
    <property type="project" value="InterPro"/>
</dbReference>
<accession>A0A512BYR7</accession>
<reference evidence="5 6" key="1">
    <citation type="submission" date="2019-07" db="EMBL/GenBank/DDBJ databases">
        <title>Whole genome shotgun sequence of Microvirga aerophila NBRC 106136.</title>
        <authorList>
            <person name="Hosoyama A."/>
            <person name="Uohara A."/>
            <person name="Ohji S."/>
            <person name="Ichikawa N."/>
        </authorList>
    </citation>
    <scope>NUCLEOTIDE SEQUENCE [LARGE SCALE GENOMIC DNA]</scope>
    <source>
        <strain evidence="5 6">NBRC 106136</strain>
    </source>
</reference>
<gene>
    <name evidence="5" type="ORF">MAE02_48010</name>
</gene>
<dbReference type="GO" id="GO:0015276">
    <property type="term" value="F:ligand-gated monoatomic ion channel activity"/>
    <property type="evidence" value="ECO:0007669"/>
    <property type="project" value="InterPro"/>
</dbReference>
<dbReference type="CDD" id="cd13530">
    <property type="entry name" value="PBP2_peptides_like"/>
    <property type="match status" value="1"/>
</dbReference>
<dbReference type="Pfam" id="PF00497">
    <property type="entry name" value="SBP_bac_3"/>
    <property type="match status" value="1"/>
</dbReference>
<dbReference type="Proteomes" id="UP000321085">
    <property type="component" value="Unassembled WGS sequence"/>
</dbReference>
<dbReference type="InterPro" id="IPR001638">
    <property type="entry name" value="Solute-binding_3/MltF_N"/>
</dbReference>
<dbReference type="SUPFAM" id="SSF53850">
    <property type="entry name" value="Periplasmic binding protein-like II"/>
    <property type="match status" value="1"/>
</dbReference>
<proteinExistence type="predicted"/>
<feature type="chain" id="PRO_5021951820" evidence="2">
    <location>
        <begin position="21"/>
        <end position="250"/>
    </location>
</feature>
<comment type="caution">
    <text evidence="5">The sequence shown here is derived from an EMBL/GenBank/DDBJ whole genome shotgun (WGS) entry which is preliminary data.</text>
</comment>
<evidence type="ECO:0000313" key="6">
    <source>
        <dbReference type="Proteomes" id="UP000321085"/>
    </source>
</evidence>
<evidence type="ECO:0000313" key="5">
    <source>
        <dbReference type="EMBL" id="GEO17105.1"/>
    </source>
</evidence>
<evidence type="ECO:0000256" key="1">
    <source>
        <dbReference type="ARBA" id="ARBA00022729"/>
    </source>
</evidence>
<feature type="signal peptide" evidence="2">
    <location>
        <begin position="1"/>
        <end position="20"/>
    </location>
</feature>